<dbReference type="Proteomes" id="UP000253594">
    <property type="component" value="Unassembled WGS sequence"/>
</dbReference>
<dbReference type="InterPro" id="IPR011006">
    <property type="entry name" value="CheY-like_superfamily"/>
</dbReference>
<sequence length="95" mass="9820">MVAVTALTKVVPGSILEAAAGKEAVAILESCGHVDIAICDLQMSGMDGLAFLRHASLSGKVHSVILSSEVDPILRQATISMIECLGLNFLGDLGK</sequence>
<feature type="non-terminal residue" evidence="3">
    <location>
        <position position="95"/>
    </location>
</feature>
<evidence type="ECO:0000259" key="2">
    <source>
        <dbReference type="PROSITE" id="PS50110"/>
    </source>
</evidence>
<name>A0A367LV71_PSEAI</name>
<dbReference type="Pfam" id="PF00072">
    <property type="entry name" value="Response_reg"/>
    <property type="match status" value="1"/>
</dbReference>
<comment type="caution">
    <text evidence="3">The sequence shown here is derived from an EMBL/GenBank/DDBJ whole genome shotgun (WGS) entry which is preliminary data.</text>
</comment>
<feature type="modified residue" description="4-aspartylphosphate" evidence="1">
    <location>
        <position position="40"/>
    </location>
</feature>
<keyword evidence="1" id="KW-0597">Phosphoprotein</keyword>
<dbReference type="SUPFAM" id="SSF52172">
    <property type="entry name" value="CheY-like"/>
    <property type="match status" value="1"/>
</dbReference>
<protein>
    <submittedName>
        <fullName evidence="3">Response regulator</fullName>
    </submittedName>
</protein>
<dbReference type="PROSITE" id="PS50110">
    <property type="entry name" value="RESPONSE_REGULATORY"/>
    <property type="match status" value="1"/>
</dbReference>
<dbReference type="GO" id="GO:0000160">
    <property type="term" value="P:phosphorelay signal transduction system"/>
    <property type="evidence" value="ECO:0007669"/>
    <property type="project" value="InterPro"/>
</dbReference>
<reference evidence="3 4" key="1">
    <citation type="submission" date="2018-07" db="EMBL/GenBank/DDBJ databases">
        <title>Mechanisms of high-level aminoglycoside resistance among Gram-negative pathogens in Brazil.</title>
        <authorList>
            <person name="Ballaben A.S."/>
            <person name="Darini A.L.C."/>
            <person name="Doi Y."/>
        </authorList>
    </citation>
    <scope>NUCLEOTIDE SEQUENCE [LARGE SCALE GENOMIC DNA]</scope>
    <source>
        <strain evidence="3 4">B2-305</strain>
    </source>
</reference>
<proteinExistence type="predicted"/>
<gene>
    <name evidence="3" type="ORF">DT376_42715</name>
</gene>
<dbReference type="AlphaFoldDB" id="A0A367LV71"/>
<evidence type="ECO:0000313" key="3">
    <source>
        <dbReference type="EMBL" id="RCI68161.1"/>
    </source>
</evidence>
<evidence type="ECO:0000313" key="4">
    <source>
        <dbReference type="Proteomes" id="UP000253594"/>
    </source>
</evidence>
<dbReference type="Gene3D" id="3.40.50.2300">
    <property type="match status" value="1"/>
</dbReference>
<dbReference type="InterPro" id="IPR001789">
    <property type="entry name" value="Sig_transdc_resp-reg_receiver"/>
</dbReference>
<accession>A0A367LV71</accession>
<dbReference type="EMBL" id="QORE01003628">
    <property type="protein sequence ID" value="RCI68161.1"/>
    <property type="molecule type" value="Genomic_DNA"/>
</dbReference>
<organism evidence="3 4">
    <name type="scientific">Pseudomonas aeruginosa</name>
    <dbReference type="NCBI Taxonomy" id="287"/>
    <lineage>
        <taxon>Bacteria</taxon>
        <taxon>Pseudomonadati</taxon>
        <taxon>Pseudomonadota</taxon>
        <taxon>Gammaproteobacteria</taxon>
        <taxon>Pseudomonadales</taxon>
        <taxon>Pseudomonadaceae</taxon>
        <taxon>Pseudomonas</taxon>
    </lineage>
</organism>
<feature type="domain" description="Response regulatory" evidence="2">
    <location>
        <begin position="1"/>
        <end position="95"/>
    </location>
</feature>
<evidence type="ECO:0000256" key="1">
    <source>
        <dbReference type="PROSITE-ProRule" id="PRU00169"/>
    </source>
</evidence>